<dbReference type="InterPro" id="IPR011467">
    <property type="entry name" value="DUF1573"/>
</dbReference>
<dbReference type="PROSITE" id="PS51257">
    <property type="entry name" value="PROKAR_LIPOPROTEIN"/>
    <property type="match status" value="1"/>
</dbReference>
<proteinExistence type="predicted"/>
<dbReference type="AlphaFoldDB" id="A0A432MK33"/>
<dbReference type="PANTHER" id="PTHR37833">
    <property type="entry name" value="LIPOPROTEIN-RELATED"/>
    <property type="match status" value="1"/>
</dbReference>
<dbReference type="PANTHER" id="PTHR37833:SF1">
    <property type="entry name" value="SIGNAL PEPTIDE PROTEIN"/>
    <property type="match status" value="1"/>
</dbReference>
<dbReference type="Gene3D" id="2.60.40.10">
    <property type="entry name" value="Immunoglobulins"/>
    <property type="match status" value="1"/>
</dbReference>
<organism evidence="1 2">
    <name type="scientific">Tautonia sociabilis</name>
    <dbReference type="NCBI Taxonomy" id="2080755"/>
    <lineage>
        <taxon>Bacteria</taxon>
        <taxon>Pseudomonadati</taxon>
        <taxon>Planctomycetota</taxon>
        <taxon>Planctomycetia</taxon>
        <taxon>Isosphaerales</taxon>
        <taxon>Isosphaeraceae</taxon>
        <taxon>Tautonia</taxon>
    </lineage>
</organism>
<protein>
    <submittedName>
        <fullName evidence="1">DUF1573 domain-containing protein</fullName>
    </submittedName>
</protein>
<evidence type="ECO:0000313" key="2">
    <source>
        <dbReference type="Proteomes" id="UP000280296"/>
    </source>
</evidence>
<evidence type="ECO:0000313" key="1">
    <source>
        <dbReference type="EMBL" id="RUL87774.1"/>
    </source>
</evidence>
<gene>
    <name evidence="1" type="ORF">TsocGM_10450</name>
</gene>
<dbReference type="InterPro" id="IPR013783">
    <property type="entry name" value="Ig-like_fold"/>
</dbReference>
<reference evidence="1 2" key="1">
    <citation type="submission" date="2018-12" db="EMBL/GenBank/DDBJ databases">
        <authorList>
            <person name="Toschakov S.V."/>
        </authorList>
    </citation>
    <scope>NUCLEOTIDE SEQUENCE [LARGE SCALE GENOMIC DNA]</scope>
    <source>
        <strain evidence="1 2">GM2012</strain>
    </source>
</reference>
<comment type="caution">
    <text evidence="1">The sequence shown here is derived from an EMBL/GenBank/DDBJ whole genome shotgun (WGS) entry which is preliminary data.</text>
</comment>
<accession>A0A432MK33</accession>
<name>A0A432MK33_9BACT</name>
<keyword evidence="2" id="KW-1185">Reference proteome</keyword>
<dbReference type="EMBL" id="RYZH01000017">
    <property type="protein sequence ID" value="RUL87774.1"/>
    <property type="molecule type" value="Genomic_DNA"/>
</dbReference>
<dbReference type="Proteomes" id="UP000280296">
    <property type="component" value="Unassembled WGS sequence"/>
</dbReference>
<dbReference type="OrthoDB" id="273711at2"/>
<dbReference type="Pfam" id="PF07610">
    <property type="entry name" value="DUF1573"/>
    <property type="match status" value="1"/>
</dbReference>
<sequence>MRNLPQLIIVAMLGCSGCSGGSAPAIAHVRIEPSVIDLGLIGTQSGHMGKGEFRIMNRGSEILKILGMKSSCGCTVPQLPSMEIGPGDEEVVKVHIDPRNESGSHSSEIVIQTNDPAHPLVTVLVKWIEQSAITFVPNHLDFGWVKSDETIEVDVTLQLADQIDPRGLHIESNYPGLKIVQDRDVVIRASNERSGTLKRVCLELKVGSENGHQATELQVVSSDKQYTARLPISWRTGPPVDVTPKAIFRSDIGPGSFFECRLLVRAADESSIVVRNIEYDGQSLEYEAESLGQSANADWIVTFSLQADPTAGIKEHLVRLAIGDGPDGIIDVPVTLVIR</sequence>
<reference evidence="1 2" key="2">
    <citation type="submission" date="2019-01" db="EMBL/GenBank/DDBJ databases">
        <title>Tautonia sociabilis, a novel thermotolerant planctomycete of Isosphaeraceae family, isolated from a 4000 m deep subterranean habitat.</title>
        <authorList>
            <person name="Kovaleva O.L."/>
            <person name="Elcheninov A.G."/>
            <person name="Van Heerden E."/>
            <person name="Toshchakov S.V."/>
            <person name="Novikov A."/>
            <person name="Bonch-Osmolovskaya E.A."/>
            <person name="Kublanov I.V."/>
        </authorList>
    </citation>
    <scope>NUCLEOTIDE SEQUENCE [LARGE SCALE GENOMIC DNA]</scope>
    <source>
        <strain evidence="1 2">GM2012</strain>
    </source>
</reference>